<keyword evidence="3" id="KW-1185">Reference proteome</keyword>
<dbReference type="SUPFAM" id="SSF54913">
    <property type="entry name" value="GlnB-like"/>
    <property type="match status" value="1"/>
</dbReference>
<dbReference type="PANTHER" id="PTHR23419:SF8">
    <property type="entry name" value="FI09726P"/>
    <property type="match status" value="1"/>
</dbReference>
<evidence type="ECO:0000313" key="2">
    <source>
        <dbReference type="EMBL" id="SOE80302.1"/>
    </source>
</evidence>
<organism evidence="2 3">
    <name type="scientific">Caballeronia arationis</name>
    <dbReference type="NCBI Taxonomy" id="1777142"/>
    <lineage>
        <taxon>Bacteria</taxon>
        <taxon>Pseudomonadati</taxon>
        <taxon>Pseudomonadota</taxon>
        <taxon>Betaproteobacteria</taxon>
        <taxon>Burkholderiales</taxon>
        <taxon>Burkholderiaceae</taxon>
        <taxon>Caballeronia</taxon>
    </lineage>
</organism>
<comment type="similarity">
    <text evidence="1">Belongs to the CutA family.</text>
</comment>
<dbReference type="RefSeq" id="WP_200822522.1">
    <property type="nucleotide sequence ID" value="NZ_FCOG02000030.1"/>
</dbReference>
<dbReference type="Pfam" id="PF03091">
    <property type="entry name" value="CutA1"/>
    <property type="match status" value="1"/>
</dbReference>
<dbReference type="InterPro" id="IPR011322">
    <property type="entry name" value="N-reg_PII-like_a/b"/>
</dbReference>
<dbReference type="PANTHER" id="PTHR23419">
    <property type="entry name" value="DIVALENT CATION TOLERANCE CUTA-RELATED"/>
    <property type="match status" value="1"/>
</dbReference>
<dbReference type="InterPro" id="IPR015867">
    <property type="entry name" value="N-reg_PII/ATP_PRibTrfase_C"/>
</dbReference>
<dbReference type="GO" id="GO:0010038">
    <property type="term" value="P:response to metal ion"/>
    <property type="evidence" value="ECO:0007669"/>
    <property type="project" value="InterPro"/>
</dbReference>
<comment type="caution">
    <text evidence="2">The sequence shown here is derived from an EMBL/GenBank/DDBJ whole genome shotgun (WGS) entry which is preliminary data.</text>
</comment>
<accession>A0A7Z7I7B7</accession>
<name>A0A7Z7I7B7_9BURK</name>
<evidence type="ECO:0000256" key="1">
    <source>
        <dbReference type="ARBA" id="ARBA00010169"/>
    </source>
</evidence>
<dbReference type="AlphaFoldDB" id="A0A7Z7I7B7"/>
<dbReference type="Gene3D" id="3.30.70.120">
    <property type="match status" value="1"/>
</dbReference>
<sequence>MKPEVNPPVVLILTTLPDAAAASVLAQKALDARLAACVTEYGAVRSRYHWQGQVEAAEEIQMLFKTSIARSDELRRFIASNHPYETPEILSWQAEASQGYGQWVIAETSRPLHV</sequence>
<protein>
    <submittedName>
        <fullName evidence="2">Uncharacterized protein involved in tolerance to divalent cations</fullName>
    </submittedName>
</protein>
<gene>
    <name evidence="2" type="ORF">SAMN05446927_3514</name>
</gene>
<evidence type="ECO:0000313" key="3">
    <source>
        <dbReference type="Proteomes" id="UP000219522"/>
    </source>
</evidence>
<dbReference type="InterPro" id="IPR004323">
    <property type="entry name" value="Ion_tolerance_CutA"/>
</dbReference>
<dbReference type="GO" id="GO:0005507">
    <property type="term" value="F:copper ion binding"/>
    <property type="evidence" value="ECO:0007669"/>
    <property type="project" value="TreeGrafter"/>
</dbReference>
<dbReference type="Proteomes" id="UP000219522">
    <property type="component" value="Unassembled WGS sequence"/>
</dbReference>
<reference evidence="2 3" key="1">
    <citation type="submission" date="2017-09" db="EMBL/GenBank/DDBJ databases">
        <authorList>
            <person name="Varghese N."/>
            <person name="Submissions S."/>
        </authorList>
    </citation>
    <scope>NUCLEOTIDE SEQUENCE [LARGE SCALE GENOMIC DNA]</scope>
    <source>
        <strain evidence="2 3">OK806</strain>
    </source>
</reference>
<dbReference type="EMBL" id="OCSU01000002">
    <property type="protein sequence ID" value="SOE80302.1"/>
    <property type="molecule type" value="Genomic_DNA"/>
</dbReference>
<proteinExistence type="inferred from homology"/>